<dbReference type="GO" id="GO:0005509">
    <property type="term" value="F:calcium ion binding"/>
    <property type="evidence" value="ECO:0007669"/>
    <property type="project" value="InterPro"/>
</dbReference>
<feature type="domain" description="Fibronectin type-III" evidence="2">
    <location>
        <begin position="370"/>
        <end position="460"/>
    </location>
</feature>
<dbReference type="STRING" id="153721.MYP_2630"/>
<dbReference type="InterPro" id="IPR003961">
    <property type="entry name" value="FN3_dom"/>
</dbReference>
<protein>
    <submittedName>
        <fullName evidence="3">Cadherin</fullName>
    </submittedName>
</protein>
<name>A0A098LEQ1_9BACT</name>
<reference evidence="3 4" key="1">
    <citation type="submission" date="2014-09" db="EMBL/GenBank/DDBJ databases">
        <title>Sporocytophaga myxococcoides PG-01 genome sequencing.</title>
        <authorList>
            <person name="Liu L."/>
            <person name="Gao P.J."/>
            <person name="Chen G.J."/>
            <person name="Wang L.S."/>
        </authorList>
    </citation>
    <scope>NUCLEOTIDE SEQUENCE [LARGE SCALE GENOMIC DNA]</scope>
    <source>
        <strain evidence="3 4">PG-01</strain>
    </source>
</reference>
<sequence length="928" mass="102709">MVLFPQKINAAPTNITLSSTSVTELNFPGIFIGKLTATDSDPNDKHTFALAAGGTDNNSFTIRNDSLFGREVFTYKRKSSYSIIIEANDGINIYKKTFSISVAAIPARAGYSGYNDSTNLRLKVINYGTSNLIYMGVYYPEKYYTNPELKWPVIVQFGGLGEMAGETGTSAKIWSFGPMKDVYNKKEFNYIIVCPIAKNSWDPITRSETFKWLNENIYNDSRIDRNRIFTTGISNGAPDVLMRVEVDGKIPVAGIIALAPRVNASVCPSWGELNKTALWAMTRYDDARGNATSNYTSAVTQPGREADTRVTIFSGSSHNIWNYIYNGGTQQGLQPDFPNNSLYPDPVSFPPLGNIYNYMDQIRRTDIAQPPAEPINFKVMLDGIYVNLSWDDFATNEKTVRIRRKREGGEFTDIYSGAPITSFIDKKAIPGNKYYYQVRYESNSEASSWTPLKSIFIPENNIPRTANNILLTGNKVFEENTTGIVGKLEDNAFPKATYSVLNNPNFIIQNDSILVLVIPYDYEINKEIKVIVRASNSVGYYDETFTVTFTDVPETFYDDKIVQIHLVHTATGLMQTYSTNGNLFNLLRFANSSATKFTNSKPLICKDGKTISTVNITVFKSATEGFTYSSGTTEGRIAGDNSGVVPDVVLKNFLSSRITEAGVIQLSGLNASKKYTVKTLSNGKYTANCTSCLVDVAVQNNLKRQFYSADKASFLIWNSVSPDASGIINIKVNAGDSLSVGVLNAITVQEETYFISLSNYSIEGYAVGLLGTLSSNLLKADFSLADNNLNLIIIGDQLFVVNPYDHNITKSDVIRVQATNGNESIEASFTISITDPLVLGNANQGSNQDLLLFPNPTASYIMIESEMLKSESPYFKLRNVLGRNIDILLTKYNEGKFLLDVSSLDAGVYLLETIVQGRLYHNSFVVTK</sequence>
<feature type="domain" description="Cadherin" evidence="1">
    <location>
        <begin position="14"/>
        <end position="149"/>
    </location>
</feature>
<dbReference type="Proteomes" id="UP000030185">
    <property type="component" value="Unassembled WGS sequence"/>
</dbReference>
<accession>A0A098LEQ1</accession>
<dbReference type="Gene3D" id="3.40.50.1820">
    <property type="entry name" value="alpha/beta hydrolase"/>
    <property type="match status" value="1"/>
</dbReference>
<dbReference type="InterPro" id="IPR026444">
    <property type="entry name" value="Secre_tail"/>
</dbReference>
<dbReference type="AlphaFoldDB" id="A0A098LEQ1"/>
<gene>
    <name evidence="3" type="ORF">MYP_2630</name>
</gene>
<proteinExistence type="predicted"/>
<evidence type="ECO:0000259" key="2">
    <source>
        <dbReference type="PROSITE" id="PS50853"/>
    </source>
</evidence>
<dbReference type="NCBIfam" id="TIGR04183">
    <property type="entry name" value="Por_Secre_tail"/>
    <property type="match status" value="1"/>
</dbReference>
<dbReference type="GO" id="GO:0016020">
    <property type="term" value="C:membrane"/>
    <property type="evidence" value="ECO:0007669"/>
    <property type="project" value="InterPro"/>
</dbReference>
<dbReference type="Gene3D" id="2.60.40.10">
    <property type="entry name" value="Immunoglobulins"/>
    <property type="match status" value="1"/>
</dbReference>
<dbReference type="eggNOG" id="COG4099">
    <property type="taxonomic scope" value="Bacteria"/>
</dbReference>
<dbReference type="InterPro" id="IPR015919">
    <property type="entry name" value="Cadherin-like_sf"/>
</dbReference>
<dbReference type="Pfam" id="PF18962">
    <property type="entry name" value="Por_Secre_tail"/>
    <property type="match status" value="1"/>
</dbReference>
<dbReference type="eggNOG" id="COG4886">
    <property type="taxonomic scope" value="Bacteria"/>
</dbReference>
<comment type="caution">
    <text evidence="3">The sequence shown here is derived from an EMBL/GenBank/DDBJ whole genome shotgun (WGS) entry which is preliminary data.</text>
</comment>
<dbReference type="Gene3D" id="2.60.40.60">
    <property type="entry name" value="Cadherins"/>
    <property type="match status" value="1"/>
</dbReference>
<dbReference type="CDD" id="cd11304">
    <property type="entry name" value="Cadherin_repeat"/>
    <property type="match status" value="1"/>
</dbReference>
<dbReference type="InterPro" id="IPR036116">
    <property type="entry name" value="FN3_sf"/>
</dbReference>
<dbReference type="PROSITE" id="PS50268">
    <property type="entry name" value="CADHERIN_2"/>
    <property type="match status" value="1"/>
</dbReference>
<dbReference type="PROSITE" id="PS50853">
    <property type="entry name" value="FN3"/>
    <property type="match status" value="1"/>
</dbReference>
<keyword evidence="4" id="KW-1185">Reference proteome</keyword>
<evidence type="ECO:0000313" key="3">
    <source>
        <dbReference type="EMBL" id="GAL85401.1"/>
    </source>
</evidence>
<dbReference type="SUPFAM" id="SSF53474">
    <property type="entry name" value="alpha/beta-Hydrolases"/>
    <property type="match status" value="1"/>
</dbReference>
<evidence type="ECO:0000259" key="1">
    <source>
        <dbReference type="PROSITE" id="PS50268"/>
    </source>
</evidence>
<dbReference type="SUPFAM" id="SSF49265">
    <property type="entry name" value="Fibronectin type III"/>
    <property type="match status" value="1"/>
</dbReference>
<organism evidence="3 4">
    <name type="scientific">Sporocytophaga myxococcoides</name>
    <dbReference type="NCBI Taxonomy" id="153721"/>
    <lineage>
        <taxon>Bacteria</taxon>
        <taxon>Pseudomonadati</taxon>
        <taxon>Bacteroidota</taxon>
        <taxon>Cytophagia</taxon>
        <taxon>Cytophagales</taxon>
        <taxon>Cytophagaceae</taxon>
        <taxon>Sporocytophaga</taxon>
    </lineage>
</organism>
<dbReference type="GO" id="GO:0007156">
    <property type="term" value="P:homophilic cell adhesion via plasma membrane adhesion molecules"/>
    <property type="evidence" value="ECO:0007669"/>
    <property type="project" value="InterPro"/>
</dbReference>
<dbReference type="InterPro" id="IPR029058">
    <property type="entry name" value="AB_hydrolase_fold"/>
</dbReference>
<evidence type="ECO:0000313" key="4">
    <source>
        <dbReference type="Proteomes" id="UP000030185"/>
    </source>
</evidence>
<dbReference type="InterPro" id="IPR013783">
    <property type="entry name" value="Ig-like_fold"/>
</dbReference>
<dbReference type="EMBL" id="BBLT01000005">
    <property type="protein sequence ID" value="GAL85401.1"/>
    <property type="molecule type" value="Genomic_DNA"/>
</dbReference>
<dbReference type="SUPFAM" id="SSF49313">
    <property type="entry name" value="Cadherin-like"/>
    <property type="match status" value="1"/>
</dbReference>
<dbReference type="InterPro" id="IPR002126">
    <property type="entry name" value="Cadherin-like_dom"/>
</dbReference>